<evidence type="ECO:0000256" key="1">
    <source>
        <dbReference type="ARBA" id="ARBA00000428"/>
    </source>
</evidence>
<comment type="cofactor">
    <cofactor evidence="11">
        <name>Fe(2+)</name>
        <dbReference type="ChEBI" id="CHEBI:29033"/>
    </cofactor>
    <cofactor evidence="11">
        <name>Ni(2+)</name>
        <dbReference type="ChEBI" id="CHEBI:49786"/>
    </cofactor>
    <text evidence="11">Binds either 1 Fe or Ni cation per monomer. Iron-binding promotes an acireductone dioxygenase reaction producing 2-keto-4-methylthiobutyrate, while nickel-binding promotes an acireductone dioxygenase reaction producing 3-(methylsulfanyl)propanoate.</text>
</comment>
<comment type="catalytic activity">
    <reaction evidence="11">
        <text>1,2-dihydroxy-5-(methylsulfanyl)pent-1-en-3-one + O2 = 3-(methylsulfanyl)propanoate + CO + formate + 2 H(+)</text>
        <dbReference type="Rhea" id="RHEA:14161"/>
        <dbReference type="ChEBI" id="CHEBI:15378"/>
        <dbReference type="ChEBI" id="CHEBI:15379"/>
        <dbReference type="ChEBI" id="CHEBI:15740"/>
        <dbReference type="ChEBI" id="CHEBI:17245"/>
        <dbReference type="ChEBI" id="CHEBI:49016"/>
        <dbReference type="ChEBI" id="CHEBI:49252"/>
        <dbReference type="EC" id="1.13.11.53"/>
    </reaction>
</comment>
<dbReference type="Gene3D" id="2.60.120.10">
    <property type="entry name" value="Jelly Rolls"/>
    <property type="match status" value="1"/>
</dbReference>
<feature type="binding site" evidence="11">
    <location>
        <position position="88"/>
    </location>
    <ligand>
        <name>Fe(2+)</name>
        <dbReference type="ChEBI" id="CHEBI:29033"/>
        <note>for iron-dependent acireductone dioxygenase activity</note>
    </ligand>
</feature>
<keyword evidence="2 11" id="KW-0963">Cytoplasm</keyword>
<dbReference type="GO" id="GO:0005737">
    <property type="term" value="C:cytoplasm"/>
    <property type="evidence" value="ECO:0007669"/>
    <property type="project" value="UniProtKB-SubCell"/>
</dbReference>
<dbReference type="AlphaFoldDB" id="A0A9P1N9V3"/>
<dbReference type="GO" id="GO:0005506">
    <property type="term" value="F:iron ion binding"/>
    <property type="evidence" value="ECO:0007669"/>
    <property type="project" value="UniProtKB-UniRule"/>
</dbReference>
<dbReference type="CDD" id="cd02232">
    <property type="entry name" value="cupin_ARD"/>
    <property type="match status" value="1"/>
</dbReference>
<feature type="binding site" evidence="11">
    <location>
        <position position="90"/>
    </location>
    <ligand>
        <name>Ni(2+)</name>
        <dbReference type="ChEBI" id="CHEBI:49786"/>
        <note>for nickel-dependent acireductone dioxygenase activity</note>
    </ligand>
</feature>
<evidence type="ECO:0000256" key="5">
    <source>
        <dbReference type="ARBA" id="ARBA00022723"/>
    </source>
</evidence>
<evidence type="ECO:0000256" key="6">
    <source>
        <dbReference type="ARBA" id="ARBA00022964"/>
    </source>
</evidence>
<evidence type="ECO:0000256" key="9">
    <source>
        <dbReference type="ARBA" id="ARBA00023167"/>
    </source>
</evidence>
<evidence type="ECO:0000313" key="12">
    <source>
        <dbReference type="EMBL" id="CAI5456401.1"/>
    </source>
</evidence>
<dbReference type="GO" id="GO:0010308">
    <property type="term" value="F:acireductone dioxygenase (Ni2+-requiring) activity"/>
    <property type="evidence" value="ECO:0007669"/>
    <property type="project" value="UniProtKB-UniRule"/>
</dbReference>
<dbReference type="SUPFAM" id="SSF51182">
    <property type="entry name" value="RmlC-like cupins"/>
    <property type="match status" value="1"/>
</dbReference>
<name>A0A9P1N9V3_9PELO</name>
<evidence type="ECO:0000256" key="3">
    <source>
        <dbReference type="ARBA" id="ARBA00022596"/>
    </source>
</evidence>
<comment type="subcellular location">
    <subcellularLocation>
        <location evidence="11">Cytoplasm</location>
    </subcellularLocation>
    <subcellularLocation>
        <location evidence="11">Nucleus</location>
    </subcellularLocation>
</comment>
<keyword evidence="8 11" id="KW-0408">Iron</keyword>
<evidence type="ECO:0000256" key="7">
    <source>
        <dbReference type="ARBA" id="ARBA00023002"/>
    </source>
</evidence>
<dbReference type="FunFam" id="2.60.120.10:FF:000099">
    <property type="entry name" value="1,2-dihydroxy-3-keto-5-methylthiopentene dioxygenase"/>
    <property type="match status" value="1"/>
</dbReference>
<protein>
    <recommendedName>
        <fullName evidence="11">Acireductone dioxygenase</fullName>
    </recommendedName>
    <alternativeName>
        <fullName evidence="11">Acireductone dioxygenase (Fe(2+)-requiring)</fullName>
        <shortName evidence="11">ARD'</shortName>
        <shortName evidence="11">Fe-ARD</shortName>
        <ecNumber evidence="11">1.13.11.54</ecNumber>
    </alternativeName>
    <alternativeName>
        <fullName evidence="11">Acireductone dioxygenase (Ni(2+)-requiring)</fullName>
        <shortName evidence="11">ARD</shortName>
        <shortName evidence="11">Ni-ARD</shortName>
        <ecNumber evidence="11">1.13.11.53</ecNumber>
    </alternativeName>
</protein>
<organism evidence="12 13">
    <name type="scientific">Caenorhabditis angaria</name>
    <dbReference type="NCBI Taxonomy" id="860376"/>
    <lineage>
        <taxon>Eukaryota</taxon>
        <taxon>Metazoa</taxon>
        <taxon>Ecdysozoa</taxon>
        <taxon>Nematoda</taxon>
        <taxon>Chromadorea</taxon>
        <taxon>Rhabditida</taxon>
        <taxon>Rhabditina</taxon>
        <taxon>Rhabditomorpha</taxon>
        <taxon>Rhabditoidea</taxon>
        <taxon>Rhabditidae</taxon>
        <taxon>Peloderinae</taxon>
        <taxon>Caenorhabditis</taxon>
    </lineage>
</organism>
<reference evidence="12" key="1">
    <citation type="submission" date="2022-11" db="EMBL/GenBank/DDBJ databases">
        <authorList>
            <person name="Kikuchi T."/>
        </authorList>
    </citation>
    <scope>NUCLEOTIDE SEQUENCE</scope>
    <source>
        <strain evidence="12">PS1010</strain>
    </source>
</reference>
<dbReference type="InterPro" id="IPR027496">
    <property type="entry name" value="ARD_euk"/>
</dbReference>
<dbReference type="Proteomes" id="UP001152747">
    <property type="component" value="Unassembled WGS sequence"/>
</dbReference>
<comment type="caution">
    <text evidence="12">The sequence shown here is derived from an EMBL/GenBank/DDBJ whole genome shotgun (WGS) entry which is preliminary data.</text>
</comment>
<comment type="pathway">
    <text evidence="11">Amino-acid biosynthesis; L-methionine biosynthesis via salvage pathway; L-methionine from S-methyl-5-thio-alpha-D-ribose 1-phosphate: step 5/6.</text>
</comment>
<keyword evidence="13" id="KW-1185">Reference proteome</keyword>
<accession>A0A9P1N9V3</accession>
<dbReference type="InterPro" id="IPR014710">
    <property type="entry name" value="RmlC-like_jellyroll"/>
</dbReference>
<feature type="binding site" evidence="11">
    <location>
        <position position="90"/>
    </location>
    <ligand>
        <name>Fe(2+)</name>
        <dbReference type="ChEBI" id="CHEBI:29033"/>
        <note>for iron-dependent acireductone dioxygenase activity</note>
    </ligand>
</feature>
<dbReference type="GO" id="GO:0019509">
    <property type="term" value="P:L-methionine salvage from methylthioadenosine"/>
    <property type="evidence" value="ECO:0007669"/>
    <property type="project" value="UniProtKB-UniRule"/>
</dbReference>
<feature type="binding site" evidence="11">
    <location>
        <position position="88"/>
    </location>
    <ligand>
        <name>Ni(2+)</name>
        <dbReference type="ChEBI" id="CHEBI:49786"/>
        <note>for nickel-dependent acireductone dioxygenase activity</note>
    </ligand>
</feature>
<comment type="function">
    <text evidence="11">Catalyzes 2 different reactions between oxygen and the acireductone 1,2-dihydroxy-3-keto-5-methylthiopentene (DHK-MTPene) depending upon the metal bound in the active site. Fe-containing acireductone dioxygenase (Fe-ARD) produces formate and 2-keto-4-methylthiobutyrate (KMTB), the alpha-ketoacid precursor of methionine in the methionine recycle pathway. Ni-containing acireductone dioxygenase (Ni-ARD) produces methylthiopropionate, carbon monoxide and formate, and does not lie on the methionine recycle pathway.</text>
</comment>
<dbReference type="PANTHER" id="PTHR23418">
    <property type="entry name" value="ACIREDUCTONE DIOXYGENASE"/>
    <property type="match status" value="1"/>
</dbReference>
<dbReference type="InterPro" id="IPR011051">
    <property type="entry name" value="RmlC_Cupin_sf"/>
</dbReference>
<dbReference type="OrthoDB" id="1867259at2759"/>
<dbReference type="GO" id="GO:0005634">
    <property type="term" value="C:nucleus"/>
    <property type="evidence" value="ECO:0007669"/>
    <property type="project" value="UniProtKB-SubCell"/>
</dbReference>
<feature type="binding site" evidence="11">
    <location>
        <position position="133"/>
    </location>
    <ligand>
        <name>Fe(2+)</name>
        <dbReference type="ChEBI" id="CHEBI:29033"/>
        <note>for iron-dependent acireductone dioxygenase activity</note>
    </ligand>
</feature>
<dbReference type="HAMAP" id="MF_03154">
    <property type="entry name" value="Salvage_MtnD_euk"/>
    <property type="match status" value="1"/>
</dbReference>
<sequence>MAYFMCDVGGDIDQRDECRLTPNIDATVEDLKKIGVETTKVNFDDPNVEEDLEKLVRSYDMNHRDEIRICKATMPDFEAKLKIFFEEHLHDDAELRIIKNGVGYFDVRSVDEKWIRIPVRRGDFVFLPAGIYHRFTPDTAEDVTAIRLFRNNPKWTAYNRSADAETQPTRAQYLKEILI</sequence>
<evidence type="ECO:0000256" key="4">
    <source>
        <dbReference type="ARBA" id="ARBA00022605"/>
    </source>
</evidence>
<keyword evidence="9 11" id="KW-0486">Methionine biosynthesis</keyword>
<dbReference type="GO" id="GO:0010309">
    <property type="term" value="F:acireductone dioxygenase [iron(II)-requiring] activity"/>
    <property type="evidence" value="ECO:0007669"/>
    <property type="project" value="UniProtKB-UniRule"/>
</dbReference>
<evidence type="ECO:0000256" key="8">
    <source>
        <dbReference type="ARBA" id="ARBA00023004"/>
    </source>
</evidence>
<keyword evidence="4 11" id="KW-0028">Amino-acid biosynthesis</keyword>
<dbReference type="EC" id="1.13.11.54" evidence="11"/>
<dbReference type="Pfam" id="PF03079">
    <property type="entry name" value="ARD"/>
    <property type="match status" value="1"/>
</dbReference>
<evidence type="ECO:0000256" key="11">
    <source>
        <dbReference type="HAMAP-Rule" id="MF_03154"/>
    </source>
</evidence>
<evidence type="ECO:0000256" key="2">
    <source>
        <dbReference type="ARBA" id="ARBA00022490"/>
    </source>
</evidence>
<keyword evidence="10 11" id="KW-0539">Nucleus</keyword>
<dbReference type="PANTHER" id="PTHR23418:SF0">
    <property type="entry name" value="ACIREDUCTONE DIOXYGENASE"/>
    <property type="match status" value="1"/>
</dbReference>
<proteinExistence type="inferred from homology"/>
<keyword evidence="7 11" id="KW-0560">Oxidoreductase</keyword>
<keyword evidence="5 11" id="KW-0479">Metal-binding</keyword>
<dbReference type="InterPro" id="IPR004313">
    <property type="entry name" value="ARD"/>
</dbReference>
<dbReference type="EC" id="1.13.11.53" evidence="11"/>
<evidence type="ECO:0000313" key="13">
    <source>
        <dbReference type="Proteomes" id="UP001152747"/>
    </source>
</evidence>
<feature type="binding site" evidence="11">
    <location>
        <position position="94"/>
    </location>
    <ligand>
        <name>Fe(2+)</name>
        <dbReference type="ChEBI" id="CHEBI:29033"/>
        <note>for iron-dependent acireductone dioxygenase activity</note>
    </ligand>
</feature>
<comment type="catalytic activity">
    <reaction evidence="1 11">
        <text>1,2-dihydroxy-5-(methylsulfanyl)pent-1-en-3-one + O2 = 4-methylsulfanyl-2-oxobutanoate + formate + 2 H(+)</text>
        <dbReference type="Rhea" id="RHEA:24504"/>
        <dbReference type="ChEBI" id="CHEBI:15378"/>
        <dbReference type="ChEBI" id="CHEBI:15379"/>
        <dbReference type="ChEBI" id="CHEBI:15740"/>
        <dbReference type="ChEBI" id="CHEBI:16723"/>
        <dbReference type="ChEBI" id="CHEBI:49252"/>
        <dbReference type="EC" id="1.13.11.54"/>
    </reaction>
</comment>
<gene>
    <name evidence="12" type="ORF">CAMP_LOCUS19038</name>
</gene>
<dbReference type="EMBL" id="CANHGI010000006">
    <property type="protein sequence ID" value="CAI5456401.1"/>
    <property type="molecule type" value="Genomic_DNA"/>
</dbReference>
<comment type="similarity">
    <text evidence="11">Belongs to the acireductone dioxygenase (ARD) family.</text>
</comment>
<dbReference type="GO" id="GO:0016151">
    <property type="term" value="F:nickel cation binding"/>
    <property type="evidence" value="ECO:0007669"/>
    <property type="project" value="UniProtKB-UniRule"/>
</dbReference>
<evidence type="ECO:0000256" key="10">
    <source>
        <dbReference type="ARBA" id="ARBA00023242"/>
    </source>
</evidence>
<keyword evidence="3 11" id="KW-0533">Nickel</keyword>
<feature type="binding site" evidence="11">
    <location>
        <position position="94"/>
    </location>
    <ligand>
        <name>Ni(2+)</name>
        <dbReference type="ChEBI" id="CHEBI:49786"/>
        <note>for nickel-dependent acireductone dioxygenase activity</note>
    </ligand>
</feature>
<keyword evidence="6 11" id="KW-0223">Dioxygenase</keyword>
<feature type="binding site" evidence="11">
    <location>
        <position position="133"/>
    </location>
    <ligand>
        <name>Ni(2+)</name>
        <dbReference type="ChEBI" id="CHEBI:49786"/>
        <note>for nickel-dependent acireductone dioxygenase activity</note>
    </ligand>
</feature>